<gene>
    <name evidence="1" type="ORF">MRATA1EN22A_LOCUS4002</name>
</gene>
<protein>
    <submittedName>
        <fullName evidence="1">Uncharacterized protein</fullName>
    </submittedName>
</protein>
<reference evidence="1" key="2">
    <citation type="submission" date="2025-03" db="EMBL/GenBank/DDBJ databases">
        <authorList>
            <consortium name="ELIXIR-Norway"/>
            <consortium name="Elixir Norway"/>
        </authorList>
    </citation>
    <scope>NUCLEOTIDE SEQUENCE</scope>
</reference>
<proteinExistence type="predicted"/>
<accession>A0AC59YBD5</accession>
<dbReference type="Proteomes" id="UP001162501">
    <property type="component" value="Chromosome 12"/>
</dbReference>
<reference evidence="1" key="1">
    <citation type="submission" date="2023-05" db="EMBL/GenBank/DDBJ databases">
        <authorList>
            <consortium name="ELIXIR-Norway"/>
        </authorList>
    </citation>
    <scope>NUCLEOTIDE SEQUENCE</scope>
</reference>
<sequence length="113" mass="12096">MVALMVMLMMLVMWVVVEMVTVMPAAEVVMMVVAVVVTIVAALVATMVVVVGEAKAQMVRELVLGPTLTEAVSGQPQGPAPTHRTTSLPHQGSGQDLRSFIILVFRDSEPVPR</sequence>
<evidence type="ECO:0000313" key="2">
    <source>
        <dbReference type="Proteomes" id="UP001162501"/>
    </source>
</evidence>
<dbReference type="EMBL" id="OX596096">
    <property type="protein sequence ID" value="CAM9543519.1"/>
    <property type="molecule type" value="Genomic_DNA"/>
</dbReference>
<organism evidence="1 2">
    <name type="scientific">Rangifer tarandus platyrhynchus</name>
    <name type="common">Svalbard reindeer</name>
    <dbReference type="NCBI Taxonomy" id="3082113"/>
    <lineage>
        <taxon>Eukaryota</taxon>
        <taxon>Metazoa</taxon>
        <taxon>Chordata</taxon>
        <taxon>Craniata</taxon>
        <taxon>Vertebrata</taxon>
        <taxon>Euteleostomi</taxon>
        <taxon>Mammalia</taxon>
        <taxon>Eutheria</taxon>
        <taxon>Laurasiatheria</taxon>
        <taxon>Artiodactyla</taxon>
        <taxon>Ruminantia</taxon>
        <taxon>Pecora</taxon>
        <taxon>Cervidae</taxon>
        <taxon>Odocoileinae</taxon>
        <taxon>Rangifer</taxon>
    </lineage>
</organism>
<name>A0AC59YBD5_RANTA</name>
<evidence type="ECO:0000313" key="1">
    <source>
        <dbReference type="EMBL" id="CAM9543519.1"/>
    </source>
</evidence>